<dbReference type="SUPFAM" id="SSF49899">
    <property type="entry name" value="Concanavalin A-like lectins/glucanases"/>
    <property type="match status" value="1"/>
</dbReference>
<feature type="active site" description="Proton acceptor" evidence="1">
    <location>
        <position position="208"/>
    </location>
</feature>
<dbReference type="VEuPathDB" id="FungiDB:JI435_053090"/>
<keyword evidence="5" id="KW-1185">Reference proteome</keyword>
<keyword evidence="3" id="KW-0732">Signal</keyword>
<evidence type="ECO:0000313" key="4">
    <source>
        <dbReference type="EMBL" id="QRD02336.1"/>
    </source>
</evidence>
<dbReference type="OMA" id="FNAEWIV"/>
<dbReference type="InterPro" id="IPR013320">
    <property type="entry name" value="ConA-like_dom_sf"/>
</dbReference>
<evidence type="ECO:0000256" key="2">
    <source>
        <dbReference type="SAM" id="MobiDB-lite"/>
    </source>
</evidence>
<feature type="region of interest" description="Disordered" evidence="2">
    <location>
        <begin position="21"/>
        <end position="58"/>
    </location>
</feature>
<proteinExistence type="predicted"/>
<organism evidence="4 5">
    <name type="scientific">Phaeosphaeria nodorum (strain SN15 / ATCC MYA-4574 / FGSC 10173)</name>
    <name type="common">Glume blotch fungus</name>
    <name type="synonym">Parastagonospora nodorum</name>
    <dbReference type="NCBI Taxonomy" id="321614"/>
    <lineage>
        <taxon>Eukaryota</taxon>
        <taxon>Fungi</taxon>
        <taxon>Dikarya</taxon>
        <taxon>Ascomycota</taxon>
        <taxon>Pezizomycotina</taxon>
        <taxon>Dothideomycetes</taxon>
        <taxon>Pleosporomycetidae</taxon>
        <taxon>Pleosporales</taxon>
        <taxon>Pleosporineae</taxon>
        <taxon>Phaeosphaeriaceae</taxon>
        <taxon>Parastagonospora</taxon>
    </lineage>
</organism>
<name>A0A7U2FGB5_PHANO</name>
<accession>A0A7U2FGB5</accession>
<evidence type="ECO:0000256" key="3">
    <source>
        <dbReference type="SAM" id="SignalP"/>
    </source>
</evidence>
<feature type="chain" id="PRO_5034426985" description="Aspergillopepsin-2" evidence="3">
    <location>
        <begin position="19"/>
        <end position="277"/>
    </location>
</feature>
<dbReference type="InterPro" id="IPR000250">
    <property type="entry name" value="Peptidase_G1"/>
</dbReference>
<dbReference type="CDD" id="cd13426">
    <property type="entry name" value="Peptidase_G1"/>
    <property type="match status" value="1"/>
</dbReference>
<dbReference type="Gene3D" id="2.60.120.700">
    <property type="entry name" value="Peptidase G1"/>
    <property type="match status" value="1"/>
</dbReference>
<evidence type="ECO:0000313" key="5">
    <source>
        <dbReference type="Proteomes" id="UP000663193"/>
    </source>
</evidence>
<dbReference type="PANTHER" id="PTHR37536:SF1">
    <property type="entry name" value="ASPERGILLOPEPSIN, PUTAITVE (AFU_ORTHOLOGUE AFUA_7G01200)"/>
    <property type="match status" value="1"/>
</dbReference>
<protein>
    <recommendedName>
        <fullName evidence="6">Aspergillopepsin-2</fullName>
    </recommendedName>
</protein>
<dbReference type="Proteomes" id="UP000663193">
    <property type="component" value="Chromosome 13"/>
</dbReference>
<sequence>MKFSAALITASLAGSVLARPSSLGDRVSPRANGSRHRKSHPAEKLGTSVSLESTGGNTGHKVEYSTTWSGASLQSPSQGYFKAVTGRFTVPLPKHVGSNGTEYSSAWVGIDGDTCETGLLQAGVDIAVADSGEVSYDAWYEWYPDQSYTFTDFAVSAGNVIQVDITAISTTKGKVKITNISTGKHVSQTLSAPKGSVLCRLNAEWIVEDFDVDDIVLPMSNFGTVAFTDTCATLSTGGTEELGRALLYNIKQGNTVYTDTTINGANKFTVKYTQKKK</sequence>
<evidence type="ECO:0008006" key="6">
    <source>
        <dbReference type="Google" id="ProtNLM"/>
    </source>
</evidence>
<dbReference type="KEGG" id="pno:SNOG_05309"/>
<dbReference type="RefSeq" id="XP_001795716.1">
    <property type="nucleotide sequence ID" value="XM_001795664.1"/>
</dbReference>
<dbReference type="PRINTS" id="PR00977">
    <property type="entry name" value="SCYTLDPTASE"/>
</dbReference>
<dbReference type="GO" id="GO:0006508">
    <property type="term" value="P:proteolysis"/>
    <property type="evidence" value="ECO:0007669"/>
    <property type="project" value="InterPro"/>
</dbReference>
<dbReference type="InterPro" id="IPR038656">
    <property type="entry name" value="Peptidase_G1_sf"/>
</dbReference>
<feature type="signal peptide" evidence="3">
    <location>
        <begin position="1"/>
        <end position="18"/>
    </location>
</feature>
<dbReference type="GO" id="GO:0070007">
    <property type="term" value="F:glutamic-type endopeptidase activity"/>
    <property type="evidence" value="ECO:0007669"/>
    <property type="project" value="InterPro"/>
</dbReference>
<dbReference type="PANTHER" id="PTHR37536">
    <property type="entry name" value="PUTATIVE (AFU_ORTHOLOGUE AFUA_3G02970)-RELATED"/>
    <property type="match status" value="1"/>
</dbReference>
<gene>
    <name evidence="4" type="ORF">JI435_053090</name>
</gene>
<dbReference type="EMBL" id="CP069035">
    <property type="protein sequence ID" value="QRD02336.1"/>
    <property type="molecule type" value="Genomic_DNA"/>
</dbReference>
<dbReference type="Pfam" id="PF01828">
    <property type="entry name" value="Peptidase_A4"/>
    <property type="match status" value="1"/>
</dbReference>
<dbReference type="OrthoDB" id="2862635at2759"/>
<reference evidence="5" key="1">
    <citation type="journal article" date="2021" name="BMC Genomics">
        <title>Chromosome-level genome assembly and manually-curated proteome of model necrotroph Parastagonospora nodorum Sn15 reveals a genome-wide trove of candidate effector homologs, and redundancy of virulence-related functions within an accessory chromosome.</title>
        <authorList>
            <person name="Bertazzoni S."/>
            <person name="Jones D.A.B."/>
            <person name="Phan H.T."/>
            <person name="Tan K.-C."/>
            <person name="Hane J.K."/>
        </authorList>
    </citation>
    <scope>NUCLEOTIDE SEQUENCE [LARGE SCALE GENOMIC DNA]</scope>
    <source>
        <strain evidence="5">SN15 / ATCC MYA-4574 / FGSC 10173)</strain>
    </source>
</reference>
<evidence type="ECO:0000256" key="1">
    <source>
        <dbReference type="PIRSR" id="PIRSR600250-50"/>
    </source>
</evidence>
<dbReference type="AlphaFoldDB" id="A0A7U2FGB5"/>